<reference evidence="2" key="1">
    <citation type="submission" date="2017-05" db="EMBL/GenBank/DDBJ databases">
        <authorList>
            <person name="Rodrigo-Torres L."/>
            <person name="Arahal R. D."/>
            <person name="Lucena T."/>
        </authorList>
    </citation>
    <scope>NUCLEOTIDE SEQUENCE [LARGE SCALE GENOMIC DNA]</scope>
    <source>
        <strain evidence="2">CECT 8649</strain>
    </source>
</reference>
<gene>
    <name evidence="1" type="ORF">TRP8649_03637</name>
</gene>
<dbReference type="RefSeq" id="WP_166652785.1">
    <property type="nucleotide sequence ID" value="NZ_FXXP01000002.1"/>
</dbReference>
<proteinExistence type="predicted"/>
<evidence type="ECO:0000313" key="1">
    <source>
        <dbReference type="EMBL" id="SMX29501.1"/>
    </source>
</evidence>
<protein>
    <submittedName>
        <fullName evidence="1">Uncharacterized protein</fullName>
    </submittedName>
</protein>
<sequence>MSELLDAAKFYVSGTASNPSQAPSVTLDIERYQHFLEAPVLSDRATGLPGTR</sequence>
<evidence type="ECO:0000313" key="2">
    <source>
        <dbReference type="Proteomes" id="UP000225972"/>
    </source>
</evidence>
<dbReference type="EMBL" id="FXXP01000002">
    <property type="protein sequence ID" value="SMX29501.1"/>
    <property type="molecule type" value="Genomic_DNA"/>
</dbReference>
<organism evidence="1 2">
    <name type="scientific">Pelagimonas phthalicica</name>
    <dbReference type="NCBI Taxonomy" id="1037362"/>
    <lineage>
        <taxon>Bacteria</taxon>
        <taxon>Pseudomonadati</taxon>
        <taxon>Pseudomonadota</taxon>
        <taxon>Alphaproteobacteria</taxon>
        <taxon>Rhodobacterales</taxon>
        <taxon>Roseobacteraceae</taxon>
        <taxon>Pelagimonas</taxon>
    </lineage>
</organism>
<dbReference type="AlphaFoldDB" id="A0A238JFM6"/>
<accession>A0A238JFM6</accession>
<name>A0A238JFM6_9RHOB</name>
<keyword evidence="2" id="KW-1185">Reference proteome</keyword>
<dbReference type="Proteomes" id="UP000225972">
    <property type="component" value="Unassembled WGS sequence"/>
</dbReference>